<dbReference type="Pfam" id="PF12729">
    <property type="entry name" value="4HB_MCP_1"/>
    <property type="match status" value="1"/>
</dbReference>
<feature type="domain" description="GGDEF" evidence="5">
    <location>
        <begin position="312"/>
        <end position="445"/>
    </location>
</feature>
<keyword evidence="7" id="KW-1185">Reference proteome</keyword>
<keyword evidence="2 3" id="KW-1133">Transmembrane helix</keyword>
<proteinExistence type="predicted"/>
<evidence type="ECO:0000313" key="7">
    <source>
        <dbReference type="Proteomes" id="UP000612585"/>
    </source>
</evidence>
<dbReference type="InterPro" id="IPR000160">
    <property type="entry name" value="GGDEF_dom"/>
</dbReference>
<dbReference type="CDD" id="cd01949">
    <property type="entry name" value="GGDEF"/>
    <property type="match status" value="1"/>
</dbReference>
<dbReference type="PROSITE" id="PS50887">
    <property type="entry name" value="GGDEF"/>
    <property type="match status" value="1"/>
</dbReference>
<dbReference type="GO" id="GO:0007165">
    <property type="term" value="P:signal transduction"/>
    <property type="evidence" value="ECO:0007669"/>
    <property type="project" value="InterPro"/>
</dbReference>
<dbReference type="SMART" id="SM00267">
    <property type="entry name" value="GGDEF"/>
    <property type="match status" value="1"/>
</dbReference>
<name>A0A8J3ZEM4_9ACTN</name>
<dbReference type="AlphaFoldDB" id="A0A8J3ZEM4"/>
<feature type="transmembrane region" description="Helical" evidence="3">
    <location>
        <begin position="206"/>
        <end position="226"/>
    </location>
</feature>
<evidence type="ECO:0000259" key="4">
    <source>
        <dbReference type="PROSITE" id="PS50885"/>
    </source>
</evidence>
<gene>
    <name evidence="6" type="ORF">Vau01_101730</name>
</gene>
<reference evidence="6" key="1">
    <citation type="submission" date="2021-01" db="EMBL/GenBank/DDBJ databases">
        <title>Whole genome shotgun sequence of Virgisporangium aurantiacum NBRC 16421.</title>
        <authorList>
            <person name="Komaki H."/>
            <person name="Tamura T."/>
        </authorList>
    </citation>
    <scope>NUCLEOTIDE SEQUENCE</scope>
    <source>
        <strain evidence="6">NBRC 16421</strain>
    </source>
</reference>
<dbReference type="InterPro" id="IPR029787">
    <property type="entry name" value="Nucleotide_cyclase"/>
</dbReference>
<dbReference type="SUPFAM" id="SSF55073">
    <property type="entry name" value="Nucleotide cyclase"/>
    <property type="match status" value="1"/>
</dbReference>
<dbReference type="Proteomes" id="UP000612585">
    <property type="component" value="Unassembled WGS sequence"/>
</dbReference>
<dbReference type="Pfam" id="PF00672">
    <property type="entry name" value="HAMP"/>
    <property type="match status" value="1"/>
</dbReference>
<evidence type="ECO:0000256" key="3">
    <source>
        <dbReference type="SAM" id="Phobius"/>
    </source>
</evidence>
<dbReference type="Pfam" id="PF00990">
    <property type="entry name" value="GGDEF"/>
    <property type="match status" value="1"/>
</dbReference>
<dbReference type="EMBL" id="BOPG01000081">
    <property type="protein sequence ID" value="GIJ62657.1"/>
    <property type="molecule type" value="Genomic_DNA"/>
</dbReference>
<dbReference type="GO" id="GO:0016020">
    <property type="term" value="C:membrane"/>
    <property type="evidence" value="ECO:0007669"/>
    <property type="project" value="InterPro"/>
</dbReference>
<dbReference type="InterPro" id="IPR003660">
    <property type="entry name" value="HAMP_dom"/>
</dbReference>
<protein>
    <recommendedName>
        <fullName evidence="8">Diguanylate cyclase (GGDEF) domain-containing protein</fullName>
    </recommendedName>
</protein>
<dbReference type="PANTHER" id="PTHR46663:SF2">
    <property type="entry name" value="GGDEF DOMAIN-CONTAINING PROTEIN"/>
    <property type="match status" value="1"/>
</dbReference>
<dbReference type="PANTHER" id="PTHR46663">
    <property type="entry name" value="DIGUANYLATE CYCLASE DGCT-RELATED"/>
    <property type="match status" value="1"/>
</dbReference>
<evidence type="ECO:0000313" key="6">
    <source>
        <dbReference type="EMBL" id="GIJ62657.1"/>
    </source>
</evidence>
<dbReference type="InterPro" id="IPR024478">
    <property type="entry name" value="HlyB_4HB_MCP"/>
</dbReference>
<dbReference type="CDD" id="cd06225">
    <property type="entry name" value="HAMP"/>
    <property type="match status" value="1"/>
</dbReference>
<dbReference type="SUPFAM" id="SSF158472">
    <property type="entry name" value="HAMP domain-like"/>
    <property type="match status" value="1"/>
</dbReference>
<evidence type="ECO:0000256" key="2">
    <source>
        <dbReference type="ARBA" id="ARBA00022989"/>
    </source>
</evidence>
<dbReference type="SMART" id="SM00304">
    <property type="entry name" value="HAMP"/>
    <property type="match status" value="1"/>
</dbReference>
<accession>A0A8J3ZEM4</accession>
<dbReference type="NCBIfam" id="TIGR00254">
    <property type="entry name" value="GGDEF"/>
    <property type="match status" value="1"/>
</dbReference>
<dbReference type="InterPro" id="IPR052163">
    <property type="entry name" value="DGC-Regulatory_Protein"/>
</dbReference>
<feature type="domain" description="HAMP" evidence="4">
    <location>
        <begin position="227"/>
        <end position="279"/>
    </location>
</feature>
<feature type="transmembrane region" description="Helical" evidence="3">
    <location>
        <begin position="27"/>
        <end position="49"/>
    </location>
</feature>
<dbReference type="RefSeq" id="WP_204008441.1">
    <property type="nucleotide sequence ID" value="NZ_BOPG01000081.1"/>
</dbReference>
<comment type="caution">
    <text evidence="6">The sequence shown here is derived from an EMBL/GenBank/DDBJ whole genome shotgun (WGS) entry which is preliminary data.</text>
</comment>
<keyword evidence="3" id="KW-0472">Membrane</keyword>
<dbReference type="Gene3D" id="3.30.70.270">
    <property type="match status" value="1"/>
</dbReference>
<dbReference type="InterPro" id="IPR043128">
    <property type="entry name" value="Rev_trsase/Diguanyl_cyclase"/>
</dbReference>
<organism evidence="6 7">
    <name type="scientific">Virgisporangium aurantiacum</name>
    <dbReference type="NCBI Taxonomy" id="175570"/>
    <lineage>
        <taxon>Bacteria</taxon>
        <taxon>Bacillati</taxon>
        <taxon>Actinomycetota</taxon>
        <taxon>Actinomycetes</taxon>
        <taxon>Micromonosporales</taxon>
        <taxon>Micromonosporaceae</taxon>
        <taxon>Virgisporangium</taxon>
    </lineage>
</organism>
<dbReference type="PROSITE" id="PS50885">
    <property type="entry name" value="HAMP"/>
    <property type="match status" value="1"/>
</dbReference>
<evidence type="ECO:0000256" key="1">
    <source>
        <dbReference type="ARBA" id="ARBA00022692"/>
    </source>
</evidence>
<evidence type="ECO:0008006" key="8">
    <source>
        <dbReference type="Google" id="ProtNLM"/>
    </source>
</evidence>
<dbReference type="Gene3D" id="6.10.340.10">
    <property type="match status" value="1"/>
</dbReference>
<keyword evidence="1 3" id="KW-0812">Transmembrane</keyword>
<evidence type="ECO:0000259" key="5">
    <source>
        <dbReference type="PROSITE" id="PS50887"/>
    </source>
</evidence>
<sequence length="450" mass="48913">MHDRRTADFVRSRGARTFTNLRISTKIVTVALVISSIFAAIAVVGLVSIRNLAAQQEHQYRTNVLALSHMTEARSAVGSQLEAVVSHILSEPGFYRNQYENAIKETDQRLDTNLVALHQVNLARSEMQALESFESLLEMWRTARDTALAASRSGDRQKATTLLLVSSESVARSVKTRADAVLGQLVESVATAARQSMASSKATERFMLLLLVAGALIAVTLALLAARTMSRPLREAVDVLTAVGQGDFRRRLAVRGNDEFGQMGQALNETLVALRDAFAGLRHEAYHDSLTGLANRALIRQILTDALSRPTTSVALLVIDLDGFKEINDTYGHKVGDLLLITVADRLRNGLRSTDDTAARLGGDEFAVLLDGFEDPAGAYEVADRLLASIGEPFTVSGIELRPQASIGIALRREHTDIDDLIHDADVAMYAAKAAGKNNVVRFEHMTAAL</sequence>